<reference evidence="6" key="1">
    <citation type="submission" date="2016-10" db="EMBL/GenBank/DDBJ databases">
        <authorList>
            <person name="Varghese N."/>
            <person name="Submissions S."/>
        </authorList>
    </citation>
    <scope>NUCLEOTIDE SEQUENCE [LARGE SCALE GENOMIC DNA]</scope>
    <source>
        <strain evidence="6">DSM 173</strain>
    </source>
</reference>
<keyword evidence="2 5" id="KW-0032">Aminotransferase</keyword>
<comment type="cofactor">
    <cofactor evidence="1">
        <name>pyridoxal 5'-phosphate</name>
        <dbReference type="ChEBI" id="CHEBI:597326"/>
    </cofactor>
</comment>
<dbReference type="STRING" id="61595.SAMN05421644_1256"/>
<dbReference type="CDD" id="cd00609">
    <property type="entry name" value="AAT_like"/>
    <property type="match status" value="1"/>
</dbReference>
<organism evidence="5 6">
    <name type="scientific">Allochromatium warmingii</name>
    <name type="common">Chromatium warmingii</name>
    <dbReference type="NCBI Taxonomy" id="61595"/>
    <lineage>
        <taxon>Bacteria</taxon>
        <taxon>Pseudomonadati</taxon>
        <taxon>Pseudomonadota</taxon>
        <taxon>Gammaproteobacteria</taxon>
        <taxon>Chromatiales</taxon>
        <taxon>Chromatiaceae</taxon>
        <taxon>Allochromatium</taxon>
    </lineage>
</organism>
<dbReference type="Pfam" id="PF00155">
    <property type="entry name" value="Aminotran_1_2"/>
    <property type="match status" value="1"/>
</dbReference>
<accession>A0A1H3GHN3</accession>
<dbReference type="EMBL" id="FNOW01000025">
    <property type="protein sequence ID" value="SDY02823.1"/>
    <property type="molecule type" value="Genomic_DNA"/>
</dbReference>
<dbReference type="RefSeq" id="WP_091333950.1">
    <property type="nucleotide sequence ID" value="NZ_FNOW01000025.1"/>
</dbReference>
<sequence>MNPDLSRLQSYPFEKLAALTQGITPPRERDPIGLQIGEPKHPTPSLIAEALLAHLHRLSVYPTTRGLPELRTAIADWLRVRFQAADGAPLIVDPEQQILPVNGTREALFAIAQAVVDRTRPAPLVLMPNPCYQIYEGAAVLAGAEPQYLACHAANGFIPDFNRVDAATWERCQLLYICSPGNPTGAVLDQATLMRLIELAEQYDFVIASDECYGDLYQDDSAPPPGLLQAAAALGKTDFARCIMFHSLSKRSNAPGLRSGFVAGDATLIRNFLAYRTYHGCAMSLPVQYASLAAWRDEAHVRENRRLYREKFTAVSAILSDVLPIEIPAGGFFLWLATPIPDTDFARELYLQEHVTVLPGRFLSRAINGEDPGADRVRIALVAPLDECVDAAKRMRAFIERLGYQR</sequence>
<dbReference type="SUPFAM" id="SSF53383">
    <property type="entry name" value="PLP-dependent transferases"/>
    <property type="match status" value="1"/>
</dbReference>
<dbReference type="InterPro" id="IPR050881">
    <property type="entry name" value="LL-DAP_aminotransferase"/>
</dbReference>
<evidence type="ECO:0000256" key="2">
    <source>
        <dbReference type="ARBA" id="ARBA00022576"/>
    </source>
</evidence>
<dbReference type="Proteomes" id="UP000198672">
    <property type="component" value="Unassembled WGS sequence"/>
</dbReference>
<proteinExistence type="predicted"/>
<dbReference type="InterPro" id="IPR015422">
    <property type="entry name" value="PyrdxlP-dep_Trfase_small"/>
</dbReference>
<dbReference type="PANTHER" id="PTHR42832">
    <property type="entry name" value="AMINO ACID AMINOTRANSFERASE"/>
    <property type="match status" value="1"/>
</dbReference>
<dbReference type="InterPro" id="IPR015424">
    <property type="entry name" value="PyrdxlP-dep_Trfase"/>
</dbReference>
<evidence type="ECO:0000259" key="4">
    <source>
        <dbReference type="Pfam" id="PF00155"/>
    </source>
</evidence>
<feature type="domain" description="Aminotransferase class I/classII large" evidence="4">
    <location>
        <begin position="30"/>
        <end position="383"/>
    </location>
</feature>
<dbReference type="InterPro" id="IPR015421">
    <property type="entry name" value="PyrdxlP-dep_Trfase_major"/>
</dbReference>
<dbReference type="PANTHER" id="PTHR42832:SF3">
    <property type="entry name" value="L-GLUTAMINE--4-(METHYLSULFANYL)-2-OXOBUTANOATE AMINOTRANSFERASE"/>
    <property type="match status" value="1"/>
</dbReference>
<dbReference type="GO" id="GO:0009016">
    <property type="term" value="F:succinyldiaminopimelate transaminase activity"/>
    <property type="evidence" value="ECO:0007669"/>
    <property type="project" value="InterPro"/>
</dbReference>
<dbReference type="NCBIfam" id="TIGR03538">
    <property type="entry name" value="DapC_gpp"/>
    <property type="match status" value="1"/>
</dbReference>
<dbReference type="Gene3D" id="3.40.640.10">
    <property type="entry name" value="Type I PLP-dependent aspartate aminotransferase-like (Major domain)"/>
    <property type="match status" value="1"/>
</dbReference>
<evidence type="ECO:0000256" key="3">
    <source>
        <dbReference type="ARBA" id="ARBA00022679"/>
    </source>
</evidence>
<keyword evidence="6" id="KW-1185">Reference proteome</keyword>
<keyword evidence="3 5" id="KW-0808">Transferase</keyword>
<gene>
    <name evidence="5" type="ORF">SAMN05421644_1256</name>
</gene>
<evidence type="ECO:0000313" key="6">
    <source>
        <dbReference type="Proteomes" id="UP000198672"/>
    </source>
</evidence>
<dbReference type="InterPro" id="IPR004839">
    <property type="entry name" value="Aminotransferase_I/II_large"/>
</dbReference>
<protein>
    <submittedName>
        <fullName evidence="5">N-succinyldiaminopimelate aminotransferase</fullName>
    </submittedName>
</protein>
<dbReference type="AlphaFoldDB" id="A0A1H3GHN3"/>
<dbReference type="GO" id="GO:0030170">
    <property type="term" value="F:pyridoxal phosphate binding"/>
    <property type="evidence" value="ECO:0007669"/>
    <property type="project" value="InterPro"/>
</dbReference>
<evidence type="ECO:0000313" key="5">
    <source>
        <dbReference type="EMBL" id="SDY02823.1"/>
    </source>
</evidence>
<dbReference type="Gene3D" id="3.90.1150.10">
    <property type="entry name" value="Aspartate Aminotransferase, domain 1"/>
    <property type="match status" value="1"/>
</dbReference>
<evidence type="ECO:0000256" key="1">
    <source>
        <dbReference type="ARBA" id="ARBA00001933"/>
    </source>
</evidence>
<dbReference type="InterPro" id="IPR019878">
    <property type="entry name" value="DapC_beta/gammaproteobac"/>
</dbReference>
<dbReference type="OrthoDB" id="9813612at2"/>
<name>A0A1H3GHN3_ALLWA</name>
<dbReference type="GO" id="GO:0009089">
    <property type="term" value="P:lysine biosynthetic process via diaminopimelate"/>
    <property type="evidence" value="ECO:0007669"/>
    <property type="project" value="InterPro"/>
</dbReference>